<sequence>MDGPAEEEFDKGGLALVHTHEDEIYVLAGFLPGGRLVEIDPPAFDTELCGGGCGRIESAAGDDNAMGAAGQIAGSEPADGAIATDNEDGAHARLTHSRRRV</sequence>
<dbReference type="EMBL" id="BSNS01000001">
    <property type="protein sequence ID" value="GLQ52815.1"/>
    <property type="molecule type" value="Genomic_DNA"/>
</dbReference>
<comment type="caution">
    <text evidence="1">The sequence shown here is derived from an EMBL/GenBank/DDBJ whole genome shotgun (WGS) entry which is preliminary data.</text>
</comment>
<name>A0ABQ5VYV3_9HYPH</name>
<accession>A0ABQ5VYV3</accession>
<evidence type="ECO:0000313" key="1">
    <source>
        <dbReference type="EMBL" id="GLQ52815.1"/>
    </source>
</evidence>
<reference evidence="2" key="1">
    <citation type="journal article" date="2019" name="Int. J. Syst. Evol. Microbiol.">
        <title>The Global Catalogue of Microorganisms (GCM) 10K type strain sequencing project: providing services to taxonomists for standard genome sequencing and annotation.</title>
        <authorList>
            <consortium name="The Broad Institute Genomics Platform"/>
            <consortium name="The Broad Institute Genome Sequencing Center for Infectious Disease"/>
            <person name="Wu L."/>
            <person name="Ma J."/>
        </authorList>
    </citation>
    <scope>NUCLEOTIDE SEQUENCE [LARGE SCALE GENOMIC DNA]</scope>
    <source>
        <strain evidence="2">NBRC 112416</strain>
    </source>
</reference>
<gene>
    <name evidence="1" type="ORF">GCM10010862_00730</name>
</gene>
<evidence type="ECO:0000313" key="2">
    <source>
        <dbReference type="Proteomes" id="UP001156691"/>
    </source>
</evidence>
<protein>
    <submittedName>
        <fullName evidence="1">Uncharacterized protein</fullName>
    </submittedName>
</protein>
<keyword evidence="2" id="KW-1185">Reference proteome</keyword>
<proteinExistence type="predicted"/>
<dbReference type="Proteomes" id="UP001156691">
    <property type="component" value="Unassembled WGS sequence"/>
</dbReference>
<organism evidence="1 2">
    <name type="scientific">Devosia nitrariae</name>
    <dbReference type="NCBI Taxonomy" id="2071872"/>
    <lineage>
        <taxon>Bacteria</taxon>
        <taxon>Pseudomonadati</taxon>
        <taxon>Pseudomonadota</taxon>
        <taxon>Alphaproteobacteria</taxon>
        <taxon>Hyphomicrobiales</taxon>
        <taxon>Devosiaceae</taxon>
        <taxon>Devosia</taxon>
    </lineage>
</organism>